<feature type="compositionally biased region" description="Basic and acidic residues" evidence="1">
    <location>
        <begin position="11"/>
        <end position="28"/>
    </location>
</feature>
<evidence type="ECO:0000256" key="1">
    <source>
        <dbReference type="SAM" id="MobiDB-lite"/>
    </source>
</evidence>
<feature type="region of interest" description="Disordered" evidence="1">
    <location>
        <begin position="1"/>
        <end position="33"/>
    </location>
</feature>
<dbReference type="Proteomes" id="UP001302745">
    <property type="component" value="Unassembled WGS sequence"/>
</dbReference>
<reference evidence="2" key="1">
    <citation type="journal article" date="2023" name="Mol. Phylogenet. Evol.">
        <title>Genome-scale phylogeny and comparative genomics of the fungal order Sordariales.</title>
        <authorList>
            <person name="Hensen N."/>
            <person name="Bonometti L."/>
            <person name="Westerberg I."/>
            <person name="Brannstrom I.O."/>
            <person name="Guillou S."/>
            <person name="Cros-Aarteil S."/>
            <person name="Calhoun S."/>
            <person name="Haridas S."/>
            <person name="Kuo A."/>
            <person name="Mondo S."/>
            <person name="Pangilinan J."/>
            <person name="Riley R."/>
            <person name="LaButti K."/>
            <person name="Andreopoulos B."/>
            <person name="Lipzen A."/>
            <person name="Chen C."/>
            <person name="Yan M."/>
            <person name="Daum C."/>
            <person name="Ng V."/>
            <person name="Clum A."/>
            <person name="Steindorff A."/>
            <person name="Ohm R.A."/>
            <person name="Martin F."/>
            <person name="Silar P."/>
            <person name="Natvig D.O."/>
            <person name="Lalanne C."/>
            <person name="Gautier V."/>
            <person name="Ament-Velasquez S.L."/>
            <person name="Kruys A."/>
            <person name="Hutchinson M.I."/>
            <person name="Powell A.J."/>
            <person name="Barry K."/>
            <person name="Miller A.N."/>
            <person name="Grigoriev I.V."/>
            <person name="Debuchy R."/>
            <person name="Gladieux P."/>
            <person name="Hiltunen Thoren M."/>
            <person name="Johannesson H."/>
        </authorList>
    </citation>
    <scope>NUCLEOTIDE SEQUENCE</scope>
    <source>
        <strain evidence="2">CBS 538.74</strain>
    </source>
</reference>
<accession>A0AAN6VE87</accession>
<dbReference type="EMBL" id="MU857128">
    <property type="protein sequence ID" value="KAK4149744.1"/>
    <property type="molecule type" value="Genomic_DNA"/>
</dbReference>
<dbReference type="AlphaFoldDB" id="A0AAN6VE87"/>
<evidence type="ECO:0000313" key="3">
    <source>
        <dbReference type="Proteomes" id="UP001302745"/>
    </source>
</evidence>
<comment type="caution">
    <text evidence="2">The sequence shown here is derived from an EMBL/GenBank/DDBJ whole genome shotgun (WGS) entry which is preliminary data.</text>
</comment>
<protein>
    <submittedName>
        <fullName evidence="2">Uncharacterized protein</fullName>
    </submittedName>
</protein>
<gene>
    <name evidence="2" type="ORF">C8A00DRAFT_37658</name>
</gene>
<evidence type="ECO:0000313" key="2">
    <source>
        <dbReference type="EMBL" id="KAK4149744.1"/>
    </source>
</evidence>
<keyword evidence="3" id="KW-1185">Reference proteome</keyword>
<reference evidence="2" key="2">
    <citation type="submission" date="2023-05" db="EMBL/GenBank/DDBJ databases">
        <authorList>
            <consortium name="Lawrence Berkeley National Laboratory"/>
            <person name="Steindorff A."/>
            <person name="Hensen N."/>
            <person name="Bonometti L."/>
            <person name="Westerberg I."/>
            <person name="Brannstrom I.O."/>
            <person name="Guillou S."/>
            <person name="Cros-Aarteil S."/>
            <person name="Calhoun S."/>
            <person name="Haridas S."/>
            <person name="Kuo A."/>
            <person name="Mondo S."/>
            <person name="Pangilinan J."/>
            <person name="Riley R."/>
            <person name="Labutti K."/>
            <person name="Andreopoulos B."/>
            <person name="Lipzen A."/>
            <person name="Chen C."/>
            <person name="Yanf M."/>
            <person name="Daum C."/>
            <person name="Ng V."/>
            <person name="Clum A."/>
            <person name="Ohm R."/>
            <person name="Martin F."/>
            <person name="Silar P."/>
            <person name="Natvig D."/>
            <person name="Lalanne C."/>
            <person name="Gautier V."/>
            <person name="Ament-Velasquez S.L."/>
            <person name="Kruys A."/>
            <person name="Hutchinson M.I."/>
            <person name="Powell A.J."/>
            <person name="Barry K."/>
            <person name="Miller A.N."/>
            <person name="Grigoriev I.V."/>
            <person name="Debuchy R."/>
            <person name="Gladieux P."/>
            <person name="Thoren M.H."/>
            <person name="Johannesson H."/>
        </authorList>
    </citation>
    <scope>NUCLEOTIDE SEQUENCE</scope>
    <source>
        <strain evidence="2">CBS 538.74</strain>
    </source>
</reference>
<organism evidence="2 3">
    <name type="scientific">Chaetomidium leptoderma</name>
    <dbReference type="NCBI Taxonomy" id="669021"/>
    <lineage>
        <taxon>Eukaryota</taxon>
        <taxon>Fungi</taxon>
        <taxon>Dikarya</taxon>
        <taxon>Ascomycota</taxon>
        <taxon>Pezizomycotina</taxon>
        <taxon>Sordariomycetes</taxon>
        <taxon>Sordariomycetidae</taxon>
        <taxon>Sordariales</taxon>
        <taxon>Chaetomiaceae</taxon>
        <taxon>Chaetomidium</taxon>
    </lineage>
</organism>
<sequence length="116" mass="13291">MADAAADDSSPCERSDRRLPRSVDDGPHQHRTTISSNHADALRWLRVYRLPKSHCLYVQWDLPSTQAEFTALASELGAGYDFVQSLSISWLFCKFRVRLVFVEHHNGLPFGRWCQS</sequence>
<proteinExistence type="predicted"/>
<name>A0AAN6VE87_9PEZI</name>